<evidence type="ECO:0000313" key="2">
    <source>
        <dbReference type="Proteomes" id="UP000596661"/>
    </source>
</evidence>
<dbReference type="SUPFAM" id="SSF54001">
    <property type="entry name" value="Cysteine proteinases"/>
    <property type="match status" value="1"/>
</dbReference>
<name>A0A803QN94_CANSA</name>
<organism evidence="1 2">
    <name type="scientific">Cannabis sativa</name>
    <name type="common">Hemp</name>
    <name type="synonym">Marijuana</name>
    <dbReference type="NCBI Taxonomy" id="3483"/>
    <lineage>
        <taxon>Eukaryota</taxon>
        <taxon>Viridiplantae</taxon>
        <taxon>Streptophyta</taxon>
        <taxon>Embryophyta</taxon>
        <taxon>Tracheophyta</taxon>
        <taxon>Spermatophyta</taxon>
        <taxon>Magnoliopsida</taxon>
        <taxon>eudicotyledons</taxon>
        <taxon>Gunneridae</taxon>
        <taxon>Pentapetalae</taxon>
        <taxon>rosids</taxon>
        <taxon>fabids</taxon>
        <taxon>Rosales</taxon>
        <taxon>Cannabaceae</taxon>
        <taxon>Cannabis</taxon>
    </lineage>
</organism>
<reference evidence="1" key="1">
    <citation type="submission" date="2021-03" db="UniProtKB">
        <authorList>
            <consortium name="EnsemblPlants"/>
        </authorList>
    </citation>
    <scope>IDENTIFICATION</scope>
</reference>
<proteinExistence type="predicted"/>
<dbReference type="EnsemblPlants" id="evm.model.10.307">
    <property type="protein sequence ID" value="cds.evm.model.10.307"/>
    <property type="gene ID" value="evm.TU.10.307"/>
</dbReference>
<dbReference type="EMBL" id="UZAU01000791">
    <property type="status" value="NOT_ANNOTATED_CDS"/>
    <property type="molecule type" value="Genomic_DNA"/>
</dbReference>
<dbReference type="Gramene" id="evm.model.10.307">
    <property type="protein sequence ID" value="cds.evm.model.10.307"/>
    <property type="gene ID" value="evm.TU.10.307"/>
</dbReference>
<accession>A0A803QN94</accession>
<dbReference type="Proteomes" id="UP000596661">
    <property type="component" value="Unassembled WGS sequence"/>
</dbReference>
<protein>
    <submittedName>
        <fullName evidence="1">Uncharacterized protein</fullName>
    </submittedName>
</protein>
<dbReference type="AlphaFoldDB" id="A0A803QN94"/>
<dbReference type="InterPro" id="IPR038765">
    <property type="entry name" value="Papain-like_cys_pep_sf"/>
</dbReference>
<evidence type="ECO:0000313" key="1">
    <source>
        <dbReference type="EnsemblPlants" id="cds.evm.model.10.307"/>
    </source>
</evidence>
<sequence>MGRWVVELGSIITFTVAVMGASPFSTWRYLVHHGVVTEVCDPYFDDTDYSHPGCELGFLTPKCARKYYADFVLSFDAASCKSDGDGYFMIRRGTNECGIEDDMVAGLLSK</sequence>
<keyword evidence="2" id="KW-1185">Reference proteome</keyword>